<organism evidence="1 2">
    <name type="scientific">Entamoeba invadens IP1</name>
    <dbReference type="NCBI Taxonomy" id="370355"/>
    <lineage>
        <taxon>Eukaryota</taxon>
        <taxon>Amoebozoa</taxon>
        <taxon>Evosea</taxon>
        <taxon>Archamoebae</taxon>
        <taxon>Mastigamoebida</taxon>
        <taxon>Entamoebidae</taxon>
        <taxon>Entamoeba</taxon>
    </lineage>
</organism>
<dbReference type="OMA" id="CDAIHWF"/>
<dbReference type="KEGG" id="eiv:EIN_274340"/>
<reference evidence="1 2" key="1">
    <citation type="submission" date="2012-10" db="EMBL/GenBank/DDBJ databases">
        <authorList>
            <person name="Zafar N."/>
            <person name="Inman J."/>
            <person name="Hall N."/>
            <person name="Lorenzi H."/>
            <person name="Caler E."/>
        </authorList>
    </citation>
    <scope>NUCLEOTIDE SEQUENCE [LARGE SCALE GENOMIC DNA]</scope>
    <source>
        <strain evidence="1 2">IP1</strain>
    </source>
</reference>
<name>A0A0A1U1H9_ENTIV</name>
<proteinExistence type="predicted"/>
<protein>
    <submittedName>
        <fullName evidence="1">Uncharacterized protein</fullName>
    </submittedName>
</protein>
<keyword evidence="2" id="KW-1185">Reference proteome</keyword>
<dbReference type="Proteomes" id="UP000014680">
    <property type="component" value="Unassembled WGS sequence"/>
</dbReference>
<evidence type="ECO:0000313" key="2">
    <source>
        <dbReference type="Proteomes" id="UP000014680"/>
    </source>
</evidence>
<accession>A0A0A1U1H9</accession>
<sequence length="413" mass="47473">MDETIIKYLRDPSNESKVLGIFLLTKKYEILLKKNPTTTLLSYSTEFFSYFSSIHPTFFVNYFMYLDTESPSAEAAETLLTIFKLFLNSDEVRNSESVFPILLGLFDRFFSAPQLTKSLSEVIEVIAVLLQTKVARASAKIFQILPAYFMQIKSEESAKSYSNVVTQPEYSRKISWLIEKFPVDLRPRVMSGIDVGGLTPDAKTQLRRLTAKMLSGKLNENYQIMLTFLFAKLVDTSVDFLSLEPLELIDFVIRRLCVEVRANLELTAKKEQSCVIAQALIVYVNHLIRFNEDDEEENEKMKRCGIDIEALGKINQKVIPVLNDLHADGITWIMEFNDNNLIEKVLDDQVLRTFVATMFQLILSLSVLILDLKEKNSFNLILPILKLFKSQGECICSDFEDLWKMWSSFEQTN</sequence>
<evidence type="ECO:0000313" key="1">
    <source>
        <dbReference type="EMBL" id="ELP87867.1"/>
    </source>
</evidence>
<dbReference type="OrthoDB" id="29218at2759"/>
<dbReference type="GeneID" id="14886795"/>
<dbReference type="EMBL" id="KB206783">
    <property type="protein sequence ID" value="ELP87867.1"/>
    <property type="molecule type" value="Genomic_DNA"/>
</dbReference>
<gene>
    <name evidence="1" type="ORF">EIN_274340</name>
</gene>
<dbReference type="AlphaFoldDB" id="A0A0A1U1H9"/>
<dbReference type="VEuPathDB" id="AmoebaDB:EIN_274340"/>
<dbReference type="RefSeq" id="XP_004254638.1">
    <property type="nucleotide sequence ID" value="XM_004254590.1"/>
</dbReference>